<dbReference type="Proteomes" id="UP000887116">
    <property type="component" value="Unassembled WGS sequence"/>
</dbReference>
<feature type="non-terminal residue" evidence="1">
    <location>
        <position position="25"/>
    </location>
</feature>
<sequence length="25" mass="3059">KFDEAKDQIINYVDLHINRNFESHL</sequence>
<keyword evidence="2" id="KW-1185">Reference proteome</keyword>
<evidence type="ECO:0000313" key="1">
    <source>
        <dbReference type="EMBL" id="GFR02697.1"/>
    </source>
</evidence>
<gene>
    <name evidence="1" type="ORF">TNCT_329661</name>
</gene>
<proteinExistence type="predicted"/>
<organism evidence="1 2">
    <name type="scientific">Trichonephila clavata</name>
    <name type="common">Joro spider</name>
    <name type="synonym">Nephila clavata</name>
    <dbReference type="NCBI Taxonomy" id="2740835"/>
    <lineage>
        <taxon>Eukaryota</taxon>
        <taxon>Metazoa</taxon>
        <taxon>Ecdysozoa</taxon>
        <taxon>Arthropoda</taxon>
        <taxon>Chelicerata</taxon>
        <taxon>Arachnida</taxon>
        <taxon>Araneae</taxon>
        <taxon>Araneomorphae</taxon>
        <taxon>Entelegynae</taxon>
        <taxon>Araneoidea</taxon>
        <taxon>Nephilidae</taxon>
        <taxon>Trichonephila</taxon>
    </lineage>
</organism>
<dbReference type="EMBL" id="BMAO01035297">
    <property type="protein sequence ID" value="GFR02697.1"/>
    <property type="molecule type" value="Genomic_DNA"/>
</dbReference>
<name>A0A8X6LBQ0_TRICU</name>
<reference evidence="1" key="1">
    <citation type="submission" date="2020-07" db="EMBL/GenBank/DDBJ databases">
        <title>Multicomponent nature underlies the extraordinary mechanical properties of spider dragline silk.</title>
        <authorList>
            <person name="Kono N."/>
            <person name="Nakamura H."/>
            <person name="Mori M."/>
            <person name="Yoshida Y."/>
            <person name="Ohtoshi R."/>
            <person name="Malay A.D."/>
            <person name="Moran D.A.P."/>
            <person name="Tomita M."/>
            <person name="Numata K."/>
            <person name="Arakawa K."/>
        </authorList>
    </citation>
    <scope>NUCLEOTIDE SEQUENCE</scope>
</reference>
<evidence type="ECO:0000313" key="2">
    <source>
        <dbReference type="Proteomes" id="UP000887116"/>
    </source>
</evidence>
<comment type="caution">
    <text evidence="1">The sequence shown here is derived from an EMBL/GenBank/DDBJ whole genome shotgun (WGS) entry which is preliminary data.</text>
</comment>
<accession>A0A8X6LBQ0</accession>
<dbReference type="AlphaFoldDB" id="A0A8X6LBQ0"/>
<protein>
    <submittedName>
        <fullName evidence="1">Uncharacterized protein</fullName>
    </submittedName>
</protein>